<evidence type="ECO:0000256" key="5">
    <source>
        <dbReference type="SAM" id="MobiDB-lite"/>
    </source>
</evidence>
<dbReference type="PANTHER" id="PTHR45886">
    <property type="entry name" value="NUCLEAR HORMONE RECEPTOR FAMILY-RELATED-RELATED"/>
    <property type="match status" value="1"/>
</dbReference>
<evidence type="ECO:0000313" key="6">
    <source>
        <dbReference type="Proteomes" id="UP000887540"/>
    </source>
</evidence>
<name>A0A914DXY9_9BILA</name>
<evidence type="ECO:0000256" key="1">
    <source>
        <dbReference type="ARBA" id="ARBA00005993"/>
    </source>
</evidence>
<keyword evidence="2" id="KW-0805">Transcription regulation</keyword>
<dbReference type="InterPro" id="IPR035500">
    <property type="entry name" value="NHR-like_dom_sf"/>
</dbReference>
<reference evidence="7" key="1">
    <citation type="submission" date="2022-11" db="UniProtKB">
        <authorList>
            <consortium name="WormBaseParasite"/>
        </authorList>
    </citation>
    <scope>IDENTIFICATION</scope>
</reference>
<dbReference type="SUPFAM" id="SSF48508">
    <property type="entry name" value="Nuclear receptor ligand-binding domain"/>
    <property type="match status" value="1"/>
</dbReference>
<feature type="region of interest" description="Disordered" evidence="5">
    <location>
        <begin position="74"/>
        <end position="98"/>
    </location>
</feature>
<evidence type="ECO:0000313" key="7">
    <source>
        <dbReference type="WBParaSite" id="ACRNAN_scaffold474.g9540.t1"/>
    </source>
</evidence>
<dbReference type="WBParaSite" id="ACRNAN_scaffold474.g9540.t1">
    <property type="protein sequence ID" value="ACRNAN_scaffold474.g9540.t1"/>
    <property type="gene ID" value="ACRNAN_scaffold474.g9540"/>
</dbReference>
<evidence type="ECO:0000256" key="2">
    <source>
        <dbReference type="ARBA" id="ARBA00023015"/>
    </source>
</evidence>
<keyword evidence="3" id="KW-0804">Transcription</keyword>
<dbReference type="PANTHER" id="PTHR45886:SF18">
    <property type="entry name" value="NR LBD DOMAIN-CONTAINING PROTEIN-RELATED"/>
    <property type="match status" value="1"/>
</dbReference>
<sequence length="98" mass="10970">MNSTEYVLLKAIIFCYPAVQNLSEKAQKLLRKQQETYALILLRHLQARHGDIAGAKQYSDQQKRAIPSTSGRMESNIIGYSKGPCGIDAPKNEGRYQG</sequence>
<dbReference type="Gene3D" id="1.10.565.10">
    <property type="entry name" value="Retinoid X Receptor"/>
    <property type="match status" value="1"/>
</dbReference>
<accession>A0A914DXY9</accession>
<organism evidence="6 7">
    <name type="scientific">Acrobeloides nanus</name>
    <dbReference type="NCBI Taxonomy" id="290746"/>
    <lineage>
        <taxon>Eukaryota</taxon>
        <taxon>Metazoa</taxon>
        <taxon>Ecdysozoa</taxon>
        <taxon>Nematoda</taxon>
        <taxon>Chromadorea</taxon>
        <taxon>Rhabditida</taxon>
        <taxon>Tylenchina</taxon>
        <taxon>Cephalobomorpha</taxon>
        <taxon>Cephaloboidea</taxon>
        <taxon>Cephalobidae</taxon>
        <taxon>Acrobeloides</taxon>
    </lineage>
</organism>
<evidence type="ECO:0000256" key="4">
    <source>
        <dbReference type="ARBA" id="ARBA00023170"/>
    </source>
</evidence>
<evidence type="ECO:0000256" key="3">
    <source>
        <dbReference type="ARBA" id="ARBA00023163"/>
    </source>
</evidence>
<keyword evidence="6" id="KW-1185">Reference proteome</keyword>
<protein>
    <submittedName>
        <fullName evidence="7">Uncharacterized protein</fullName>
    </submittedName>
</protein>
<proteinExistence type="inferred from homology"/>
<comment type="similarity">
    <text evidence="1">Belongs to the nuclear hormone receptor family.</text>
</comment>
<dbReference type="AlphaFoldDB" id="A0A914DXY9"/>
<keyword evidence="4" id="KW-0675">Receptor</keyword>
<dbReference type="Proteomes" id="UP000887540">
    <property type="component" value="Unplaced"/>
</dbReference>